<dbReference type="PANTHER" id="PTHR21016:SF7">
    <property type="entry name" value="TM2 DOMAIN-CONTAINING PROTEIN 3"/>
    <property type="match status" value="1"/>
</dbReference>
<evidence type="ECO:0000256" key="4">
    <source>
        <dbReference type="ARBA" id="ARBA00022729"/>
    </source>
</evidence>
<evidence type="ECO:0000256" key="2">
    <source>
        <dbReference type="ARBA" id="ARBA00008284"/>
    </source>
</evidence>
<evidence type="ECO:0000256" key="3">
    <source>
        <dbReference type="ARBA" id="ARBA00022692"/>
    </source>
</evidence>
<organism evidence="10 11">
    <name type="scientific">Tritrichomonas musculus</name>
    <dbReference type="NCBI Taxonomy" id="1915356"/>
    <lineage>
        <taxon>Eukaryota</taxon>
        <taxon>Metamonada</taxon>
        <taxon>Parabasalia</taxon>
        <taxon>Tritrichomonadida</taxon>
        <taxon>Tritrichomonadidae</taxon>
        <taxon>Tritrichomonas</taxon>
    </lineage>
</organism>
<evidence type="ECO:0000259" key="9">
    <source>
        <dbReference type="Pfam" id="PF05154"/>
    </source>
</evidence>
<comment type="similarity">
    <text evidence="2">Belongs to the TM2 family.</text>
</comment>
<sequence length="187" mass="20805">MCFFINLIIFTKSRNCSEYWPDHFVCESSNCNISYNITANCSVPSSFACDGERYTLKVIPCIYCWQLPKSSLRCSFRSQCKPNPRPQPGTCTVLPKVSCLGTRTFGMQQYCTTNSGYSLLIAISLSLFFGGFGADRFYLGYTTIGLLKLISLGGFGIWSIVDLILLFSGVMKPADGSIFEELVEGYL</sequence>
<dbReference type="PANTHER" id="PTHR21016">
    <property type="entry name" value="BETA-AMYLOID BINDING PROTEIN-RELATED"/>
    <property type="match status" value="1"/>
</dbReference>
<keyword evidence="4" id="KW-0732">Signal</keyword>
<evidence type="ECO:0000313" key="10">
    <source>
        <dbReference type="EMBL" id="KAK8894303.1"/>
    </source>
</evidence>
<keyword evidence="6 8" id="KW-0472">Membrane</keyword>
<evidence type="ECO:0000313" key="11">
    <source>
        <dbReference type="Proteomes" id="UP001470230"/>
    </source>
</evidence>
<evidence type="ECO:0000256" key="5">
    <source>
        <dbReference type="ARBA" id="ARBA00022989"/>
    </source>
</evidence>
<feature type="transmembrane region" description="Helical" evidence="8">
    <location>
        <begin position="146"/>
        <end position="167"/>
    </location>
</feature>
<evidence type="ECO:0000256" key="8">
    <source>
        <dbReference type="SAM" id="Phobius"/>
    </source>
</evidence>
<keyword evidence="7" id="KW-0325">Glycoprotein</keyword>
<feature type="transmembrane region" description="Helical" evidence="8">
    <location>
        <begin position="116"/>
        <end position="134"/>
    </location>
</feature>
<keyword evidence="11" id="KW-1185">Reference proteome</keyword>
<reference evidence="10 11" key="1">
    <citation type="submission" date="2024-04" db="EMBL/GenBank/DDBJ databases">
        <title>Tritrichomonas musculus Genome.</title>
        <authorList>
            <person name="Alves-Ferreira E."/>
            <person name="Grigg M."/>
            <person name="Lorenzi H."/>
            <person name="Galac M."/>
        </authorList>
    </citation>
    <scope>NUCLEOTIDE SEQUENCE [LARGE SCALE GENOMIC DNA]</scope>
    <source>
        <strain evidence="10 11">EAF2021</strain>
    </source>
</reference>
<comment type="subcellular location">
    <subcellularLocation>
        <location evidence="1">Membrane</location>
        <topology evidence="1">Multi-pass membrane protein</topology>
    </subcellularLocation>
</comment>
<dbReference type="EMBL" id="JAPFFF010000003">
    <property type="protein sequence ID" value="KAK8894303.1"/>
    <property type="molecule type" value="Genomic_DNA"/>
</dbReference>
<proteinExistence type="inferred from homology"/>
<evidence type="ECO:0000256" key="6">
    <source>
        <dbReference type="ARBA" id="ARBA00023136"/>
    </source>
</evidence>
<keyword evidence="3 8" id="KW-0812">Transmembrane</keyword>
<dbReference type="Proteomes" id="UP001470230">
    <property type="component" value="Unassembled WGS sequence"/>
</dbReference>
<dbReference type="InterPro" id="IPR050932">
    <property type="entry name" value="TM2D1-3-like"/>
</dbReference>
<name>A0ABR2KTZ9_9EUKA</name>
<evidence type="ECO:0000256" key="7">
    <source>
        <dbReference type="ARBA" id="ARBA00023180"/>
    </source>
</evidence>
<accession>A0ABR2KTZ9</accession>
<comment type="caution">
    <text evidence="10">The sequence shown here is derived from an EMBL/GenBank/DDBJ whole genome shotgun (WGS) entry which is preliminary data.</text>
</comment>
<evidence type="ECO:0000256" key="1">
    <source>
        <dbReference type="ARBA" id="ARBA00004141"/>
    </source>
</evidence>
<keyword evidence="5 8" id="KW-1133">Transmembrane helix</keyword>
<feature type="domain" description="TM2" evidence="9">
    <location>
        <begin position="116"/>
        <end position="164"/>
    </location>
</feature>
<dbReference type="Pfam" id="PF05154">
    <property type="entry name" value="TM2"/>
    <property type="match status" value="1"/>
</dbReference>
<dbReference type="InterPro" id="IPR007829">
    <property type="entry name" value="TM2"/>
</dbReference>
<gene>
    <name evidence="10" type="ORF">M9Y10_022738</name>
</gene>
<protein>
    <submittedName>
        <fullName evidence="10">TM2 domain-containing protein 3</fullName>
    </submittedName>
</protein>